<name>A0A2W7IGE4_9PROT</name>
<dbReference type="Gene3D" id="3.40.50.1820">
    <property type="entry name" value="alpha/beta hydrolase"/>
    <property type="match status" value="1"/>
</dbReference>
<feature type="domain" description="Alpha/beta hydrolase fold-3" evidence="3">
    <location>
        <begin position="82"/>
        <end position="288"/>
    </location>
</feature>
<evidence type="ECO:0000256" key="2">
    <source>
        <dbReference type="ARBA" id="ARBA00022801"/>
    </source>
</evidence>
<dbReference type="EMBL" id="QKYU01000040">
    <property type="protein sequence ID" value="PZW37843.1"/>
    <property type="molecule type" value="Genomic_DNA"/>
</dbReference>
<dbReference type="SUPFAM" id="SSF53474">
    <property type="entry name" value="alpha/beta-Hydrolases"/>
    <property type="match status" value="1"/>
</dbReference>
<dbReference type="GO" id="GO:0016787">
    <property type="term" value="F:hydrolase activity"/>
    <property type="evidence" value="ECO:0007669"/>
    <property type="project" value="UniProtKB-KW"/>
</dbReference>
<keyword evidence="2" id="KW-0378">Hydrolase</keyword>
<dbReference type="InterPro" id="IPR013094">
    <property type="entry name" value="AB_hydrolase_3"/>
</dbReference>
<gene>
    <name evidence="4" type="ORF">C8P66_14021</name>
</gene>
<organism evidence="4 5">
    <name type="scientific">Humitalea rosea</name>
    <dbReference type="NCBI Taxonomy" id="990373"/>
    <lineage>
        <taxon>Bacteria</taxon>
        <taxon>Pseudomonadati</taxon>
        <taxon>Pseudomonadota</taxon>
        <taxon>Alphaproteobacteria</taxon>
        <taxon>Acetobacterales</taxon>
        <taxon>Roseomonadaceae</taxon>
        <taxon>Humitalea</taxon>
    </lineage>
</organism>
<comment type="caution">
    <text evidence="4">The sequence shown here is derived from an EMBL/GenBank/DDBJ whole genome shotgun (WGS) entry which is preliminary data.</text>
</comment>
<proteinExistence type="inferred from homology"/>
<accession>A0A2W7IGE4</accession>
<dbReference type="PANTHER" id="PTHR48081">
    <property type="entry name" value="AB HYDROLASE SUPERFAMILY PROTEIN C4A8.06C"/>
    <property type="match status" value="1"/>
</dbReference>
<dbReference type="Pfam" id="PF07859">
    <property type="entry name" value="Abhydrolase_3"/>
    <property type="match status" value="1"/>
</dbReference>
<evidence type="ECO:0000259" key="3">
    <source>
        <dbReference type="Pfam" id="PF07859"/>
    </source>
</evidence>
<dbReference type="AlphaFoldDB" id="A0A2W7IGE4"/>
<dbReference type="OrthoDB" id="9806180at2"/>
<keyword evidence="5" id="KW-1185">Reference proteome</keyword>
<dbReference type="Proteomes" id="UP000249688">
    <property type="component" value="Unassembled WGS sequence"/>
</dbReference>
<dbReference type="InterPro" id="IPR050300">
    <property type="entry name" value="GDXG_lipolytic_enzyme"/>
</dbReference>
<reference evidence="4 5" key="1">
    <citation type="submission" date="2018-06" db="EMBL/GenBank/DDBJ databases">
        <title>Genomic Encyclopedia of Archaeal and Bacterial Type Strains, Phase II (KMG-II): from individual species to whole genera.</title>
        <authorList>
            <person name="Goeker M."/>
        </authorList>
    </citation>
    <scope>NUCLEOTIDE SEQUENCE [LARGE SCALE GENOMIC DNA]</scope>
    <source>
        <strain evidence="4 5">DSM 24525</strain>
    </source>
</reference>
<dbReference type="PANTHER" id="PTHR48081:SF8">
    <property type="entry name" value="ALPHA_BETA HYDROLASE FOLD-3 DOMAIN-CONTAINING PROTEIN-RELATED"/>
    <property type="match status" value="1"/>
</dbReference>
<protein>
    <submittedName>
        <fullName evidence="4">Acetyl esterase</fullName>
    </submittedName>
</protein>
<dbReference type="RefSeq" id="WP_111400456.1">
    <property type="nucleotide sequence ID" value="NZ_QKYU01000040.1"/>
</dbReference>
<dbReference type="FunFam" id="3.40.50.1820:FF:000089">
    <property type="entry name" value="Alpha/beta hydrolase"/>
    <property type="match status" value="1"/>
</dbReference>
<evidence type="ECO:0000256" key="1">
    <source>
        <dbReference type="ARBA" id="ARBA00010515"/>
    </source>
</evidence>
<evidence type="ECO:0000313" key="4">
    <source>
        <dbReference type="EMBL" id="PZW37843.1"/>
    </source>
</evidence>
<dbReference type="InterPro" id="IPR029058">
    <property type="entry name" value="AB_hydrolase_fold"/>
</dbReference>
<comment type="similarity">
    <text evidence="1">Belongs to the 'GDXG' lipolytic enzyme family.</text>
</comment>
<sequence length="314" mass="32692">MMLDRDAAQMLEAIASAARPPWDALSPEEARASYMAGREATMPAPMPVAEVRDIAIPGPHGAIPLRLYRPATAPASGSPALAFFHGGGWVLGNLESHDGVCRHLAGRSGCVVVAVDYRLAPEHKFPGALDDAFAATRWLAAEALALGLDPTRLAVGGDSAGGNLAAAACLLAREAGGSPAIAFQLLLYPATDFAMDTGSHRSFGEGHLLTRANMVWFRDHYLNHPGEAADWRASPLRAASLAGLPPAYVLTASHDPLRDEGEAFALRLVEAGIPVTLWRVPGLIHGFLPMGKAIAASGAALDRVAAALRAGLAG</sequence>
<evidence type="ECO:0000313" key="5">
    <source>
        <dbReference type="Proteomes" id="UP000249688"/>
    </source>
</evidence>